<comment type="caution">
    <text evidence="1">The sequence shown here is derived from an EMBL/GenBank/DDBJ whole genome shotgun (WGS) entry which is preliminary data.</text>
</comment>
<evidence type="ECO:0000313" key="1">
    <source>
        <dbReference type="EMBL" id="CAD5235614.1"/>
    </source>
</evidence>
<proteinExistence type="predicted"/>
<dbReference type="Proteomes" id="UP000659654">
    <property type="component" value="Unassembled WGS sequence"/>
</dbReference>
<sequence length="131" mass="14477">MGPGTLLAASWKLDRVKLNRVKQKEIGQSMEAGWRETRQIFAVKKICRVSVQFRSVQFPSVSLCPISLCRVSVKPCGGLPQHIPGGVALTRTSVRSAPFFSTAVAALFLPQKTYRLTSGKESKCREIPLFL</sequence>
<evidence type="ECO:0000313" key="2">
    <source>
        <dbReference type="Proteomes" id="UP000659654"/>
    </source>
</evidence>
<organism evidence="1 2">
    <name type="scientific">Bursaphelenchus xylophilus</name>
    <name type="common">Pinewood nematode worm</name>
    <name type="synonym">Aphelenchoides xylophilus</name>
    <dbReference type="NCBI Taxonomy" id="6326"/>
    <lineage>
        <taxon>Eukaryota</taxon>
        <taxon>Metazoa</taxon>
        <taxon>Ecdysozoa</taxon>
        <taxon>Nematoda</taxon>
        <taxon>Chromadorea</taxon>
        <taxon>Rhabditida</taxon>
        <taxon>Tylenchina</taxon>
        <taxon>Tylenchomorpha</taxon>
        <taxon>Aphelenchoidea</taxon>
        <taxon>Aphelenchoididae</taxon>
        <taxon>Bursaphelenchus</taxon>
    </lineage>
</organism>
<reference evidence="1" key="1">
    <citation type="submission" date="2020-09" db="EMBL/GenBank/DDBJ databases">
        <authorList>
            <person name="Kikuchi T."/>
        </authorList>
    </citation>
    <scope>NUCLEOTIDE SEQUENCE</scope>
    <source>
        <strain evidence="1">Ka4C1</strain>
    </source>
</reference>
<name>A0A7I8XAR1_BURXY</name>
<dbReference type="Proteomes" id="UP000582659">
    <property type="component" value="Unassembled WGS sequence"/>
</dbReference>
<dbReference type="EMBL" id="CAJFCV020000006">
    <property type="protein sequence ID" value="CAG9132089.1"/>
    <property type="molecule type" value="Genomic_DNA"/>
</dbReference>
<protein>
    <submittedName>
        <fullName evidence="1">(pine wood nematode) hypothetical protein</fullName>
    </submittedName>
</protein>
<gene>
    <name evidence="1" type="ORF">BXYJ_LOCUS15705</name>
</gene>
<accession>A0A7I8XAR1</accession>
<dbReference type="AlphaFoldDB" id="A0A7I8XAR1"/>
<keyword evidence="2" id="KW-1185">Reference proteome</keyword>
<dbReference type="EMBL" id="CAJFDI010000006">
    <property type="protein sequence ID" value="CAD5235614.1"/>
    <property type="molecule type" value="Genomic_DNA"/>
</dbReference>